<keyword evidence="15" id="KW-1185">Reference proteome</keyword>
<gene>
    <name evidence="14" type="primary">folP</name>
    <name evidence="14" type="ORF">DSCA_56370</name>
</gene>
<feature type="domain" description="Pterin-binding" evidence="13">
    <location>
        <begin position="19"/>
        <end position="280"/>
    </location>
</feature>
<keyword evidence="8 12" id="KW-0479">Metal-binding</keyword>
<evidence type="ECO:0000256" key="12">
    <source>
        <dbReference type="RuleBase" id="RU361205"/>
    </source>
</evidence>
<dbReference type="InterPro" id="IPR000489">
    <property type="entry name" value="Pterin-binding_dom"/>
</dbReference>
<dbReference type="KEGG" id="dalk:DSCA_56370"/>
<accession>A0A5K7Z517</accession>
<dbReference type="InterPro" id="IPR011005">
    <property type="entry name" value="Dihydropteroate_synth-like_sf"/>
</dbReference>
<dbReference type="AlphaFoldDB" id="A0A5K7Z517"/>
<dbReference type="NCBIfam" id="TIGR01496">
    <property type="entry name" value="DHPS"/>
    <property type="match status" value="1"/>
</dbReference>
<dbReference type="GO" id="GO:0046656">
    <property type="term" value="P:folic acid biosynthetic process"/>
    <property type="evidence" value="ECO:0007669"/>
    <property type="project" value="UniProtKB-KW"/>
</dbReference>
<dbReference type="PROSITE" id="PS00792">
    <property type="entry name" value="DHPS_1"/>
    <property type="match status" value="1"/>
</dbReference>
<comment type="catalytic activity">
    <reaction evidence="1">
        <text>(7,8-dihydropterin-6-yl)methyl diphosphate + 4-aminobenzoate = 7,8-dihydropteroate + diphosphate</text>
        <dbReference type="Rhea" id="RHEA:19949"/>
        <dbReference type="ChEBI" id="CHEBI:17836"/>
        <dbReference type="ChEBI" id="CHEBI:17839"/>
        <dbReference type="ChEBI" id="CHEBI:33019"/>
        <dbReference type="ChEBI" id="CHEBI:72950"/>
        <dbReference type="EC" id="2.5.1.15"/>
    </reaction>
</comment>
<evidence type="ECO:0000256" key="5">
    <source>
        <dbReference type="ARBA" id="ARBA00012458"/>
    </source>
</evidence>
<sequence>MQTYTVTCGSRTLELGSRTLIMGIVNITPDSFSDGGRFFSPDRAMAQALQLMEEGADILDVGGESTRPFSDPVGESEELDRVLPVIEGLANRVSVPISIDTTKASVARQAVAAGATMINDISALRMDPEMASTAARCGVPLILMHMKGSPKDMQVAPVYSDLIPDIMAFLSEARDRAVAAGVDRGAVILDPGIGFGKTIRHNLQIIRDLNRFHELGAPLLVGPSRKMFIRQLLKDPSEKDMDPLCPEVARGTQAAVAAIAMQGAHVVRVHDVALTRDTLSVINAIASV</sequence>
<organism evidence="14 15">
    <name type="scientific">Desulfosarcina alkanivorans</name>
    <dbReference type="NCBI Taxonomy" id="571177"/>
    <lineage>
        <taxon>Bacteria</taxon>
        <taxon>Pseudomonadati</taxon>
        <taxon>Thermodesulfobacteriota</taxon>
        <taxon>Desulfobacteria</taxon>
        <taxon>Desulfobacterales</taxon>
        <taxon>Desulfosarcinaceae</taxon>
        <taxon>Desulfosarcina</taxon>
    </lineage>
</organism>
<evidence type="ECO:0000256" key="1">
    <source>
        <dbReference type="ARBA" id="ARBA00000012"/>
    </source>
</evidence>
<dbReference type="GO" id="GO:0046654">
    <property type="term" value="P:tetrahydrofolate biosynthetic process"/>
    <property type="evidence" value="ECO:0007669"/>
    <property type="project" value="UniProtKB-UniPathway"/>
</dbReference>
<protein>
    <recommendedName>
        <fullName evidence="6 12">Dihydropteroate synthase</fullName>
        <shortName evidence="12">DHPS</shortName>
        <ecNumber evidence="5 12">2.5.1.15</ecNumber>
    </recommendedName>
    <alternativeName>
        <fullName evidence="11 12">Dihydropteroate pyrophosphorylase</fullName>
    </alternativeName>
</protein>
<evidence type="ECO:0000313" key="15">
    <source>
        <dbReference type="Proteomes" id="UP000427906"/>
    </source>
</evidence>
<evidence type="ECO:0000256" key="2">
    <source>
        <dbReference type="ARBA" id="ARBA00001946"/>
    </source>
</evidence>
<dbReference type="PROSITE" id="PS00793">
    <property type="entry name" value="DHPS_2"/>
    <property type="match status" value="1"/>
</dbReference>
<comment type="cofactor">
    <cofactor evidence="2 12">
        <name>Mg(2+)</name>
        <dbReference type="ChEBI" id="CHEBI:18420"/>
    </cofactor>
</comment>
<dbReference type="RefSeq" id="WP_155319504.1">
    <property type="nucleotide sequence ID" value="NZ_AP021874.1"/>
</dbReference>
<dbReference type="Gene3D" id="3.20.20.20">
    <property type="entry name" value="Dihydropteroate synthase-like"/>
    <property type="match status" value="1"/>
</dbReference>
<evidence type="ECO:0000256" key="7">
    <source>
        <dbReference type="ARBA" id="ARBA00022679"/>
    </source>
</evidence>
<dbReference type="PROSITE" id="PS50972">
    <property type="entry name" value="PTERIN_BINDING"/>
    <property type="match status" value="1"/>
</dbReference>
<dbReference type="UniPathway" id="UPA00077">
    <property type="reaction ID" value="UER00156"/>
</dbReference>
<evidence type="ECO:0000256" key="6">
    <source>
        <dbReference type="ARBA" id="ARBA00016919"/>
    </source>
</evidence>
<dbReference type="FunFam" id="3.20.20.20:FF:000006">
    <property type="entry name" value="Dihydropteroate synthase"/>
    <property type="match status" value="1"/>
</dbReference>
<evidence type="ECO:0000313" key="14">
    <source>
        <dbReference type="EMBL" id="BBO71707.1"/>
    </source>
</evidence>
<keyword evidence="7 12" id="KW-0808">Transferase</keyword>
<evidence type="ECO:0000256" key="9">
    <source>
        <dbReference type="ARBA" id="ARBA00022842"/>
    </source>
</evidence>
<evidence type="ECO:0000259" key="13">
    <source>
        <dbReference type="PROSITE" id="PS50972"/>
    </source>
</evidence>
<evidence type="ECO:0000256" key="3">
    <source>
        <dbReference type="ARBA" id="ARBA00004763"/>
    </source>
</evidence>
<dbReference type="InterPro" id="IPR006390">
    <property type="entry name" value="DHP_synth_dom"/>
</dbReference>
<evidence type="ECO:0000256" key="8">
    <source>
        <dbReference type="ARBA" id="ARBA00022723"/>
    </source>
</evidence>
<dbReference type="EMBL" id="AP021874">
    <property type="protein sequence ID" value="BBO71707.1"/>
    <property type="molecule type" value="Genomic_DNA"/>
</dbReference>
<dbReference type="EC" id="2.5.1.15" evidence="5 12"/>
<evidence type="ECO:0000256" key="11">
    <source>
        <dbReference type="ARBA" id="ARBA00030193"/>
    </source>
</evidence>
<evidence type="ECO:0000256" key="10">
    <source>
        <dbReference type="ARBA" id="ARBA00022909"/>
    </source>
</evidence>
<comment type="function">
    <text evidence="12">Catalyzes the condensation of para-aminobenzoate (pABA) with 6-hydroxymethyl-7,8-dihydropterin diphosphate (DHPt-PP) to form 7,8-dihydropteroate (H2Pte), the immediate precursor of folate derivatives.</text>
</comment>
<dbReference type="OrthoDB" id="9811744at2"/>
<dbReference type="InterPro" id="IPR045031">
    <property type="entry name" value="DHP_synth-like"/>
</dbReference>
<dbReference type="Pfam" id="PF00809">
    <property type="entry name" value="Pterin_bind"/>
    <property type="match status" value="1"/>
</dbReference>
<comment type="similarity">
    <text evidence="4 12">Belongs to the DHPS family.</text>
</comment>
<dbReference type="PANTHER" id="PTHR20941">
    <property type="entry name" value="FOLATE SYNTHESIS PROTEINS"/>
    <property type="match status" value="1"/>
</dbReference>
<comment type="pathway">
    <text evidence="3 12">Cofactor biosynthesis; tetrahydrofolate biosynthesis; 7,8-dihydrofolate from 2-amino-4-hydroxy-6-hydroxymethyl-7,8-dihydropteridine diphosphate and 4-aminobenzoate: step 1/2.</text>
</comment>
<dbReference type="PANTHER" id="PTHR20941:SF1">
    <property type="entry name" value="FOLIC ACID SYNTHESIS PROTEIN FOL1"/>
    <property type="match status" value="1"/>
</dbReference>
<reference evidence="14 15" key="1">
    <citation type="submission" date="2019-11" db="EMBL/GenBank/DDBJ databases">
        <title>Comparative genomics of hydrocarbon-degrading Desulfosarcina strains.</title>
        <authorList>
            <person name="Watanabe M."/>
            <person name="Kojima H."/>
            <person name="Fukui M."/>
        </authorList>
    </citation>
    <scope>NUCLEOTIDE SEQUENCE [LARGE SCALE GENOMIC DNA]</scope>
    <source>
        <strain evidence="14 15">PL12</strain>
    </source>
</reference>
<dbReference type="GO" id="GO:0004156">
    <property type="term" value="F:dihydropteroate synthase activity"/>
    <property type="evidence" value="ECO:0007669"/>
    <property type="project" value="UniProtKB-EC"/>
</dbReference>
<keyword evidence="9 12" id="KW-0460">Magnesium</keyword>
<dbReference type="Proteomes" id="UP000427906">
    <property type="component" value="Chromosome"/>
</dbReference>
<dbReference type="CDD" id="cd00739">
    <property type="entry name" value="DHPS"/>
    <property type="match status" value="1"/>
</dbReference>
<dbReference type="SUPFAM" id="SSF51717">
    <property type="entry name" value="Dihydropteroate synthetase-like"/>
    <property type="match status" value="1"/>
</dbReference>
<evidence type="ECO:0000256" key="4">
    <source>
        <dbReference type="ARBA" id="ARBA00009503"/>
    </source>
</evidence>
<proteinExistence type="inferred from homology"/>
<keyword evidence="10 12" id="KW-0289">Folate biosynthesis</keyword>
<dbReference type="GO" id="GO:0046872">
    <property type="term" value="F:metal ion binding"/>
    <property type="evidence" value="ECO:0007669"/>
    <property type="project" value="UniProtKB-KW"/>
</dbReference>
<name>A0A5K7Z517_9BACT</name>
<dbReference type="GO" id="GO:0005829">
    <property type="term" value="C:cytosol"/>
    <property type="evidence" value="ECO:0007669"/>
    <property type="project" value="TreeGrafter"/>
</dbReference>